<evidence type="ECO:0000313" key="3">
    <source>
        <dbReference type="EMBL" id="ESP88214.1"/>
    </source>
</evidence>
<keyword evidence="4" id="KW-1185">Reference proteome</keyword>
<protein>
    <submittedName>
        <fullName evidence="3">Cobq/cobb/mind/para nucleotide binding domain-containing protein</fullName>
    </submittedName>
</protein>
<dbReference type="AlphaFoldDB" id="V4HJW8"/>
<sequence>MTQTPARTVALVGTAGGVGTTRTAVECAAALARAGRDVAVVDAAYGTQGLARFVDGRVEPDATALCLAPERPLAEGLSDLGVDTEGRVALAPAHAPFERLAGAKTPDAAQAFERRLAEAADAFDHVLVDTPPVAANQAVAAVTAADRVALVASADARGADTRRRMADRLADVGAPADLTVSVGGDLDAAEATVPDLSDHESHADNPDRADGAGAAPAALGSDDAAAGVVAAAGAVVDDELDVDLSTGGVLGRLRRS</sequence>
<evidence type="ECO:0000256" key="1">
    <source>
        <dbReference type="SAM" id="MobiDB-lite"/>
    </source>
</evidence>
<feature type="compositionally biased region" description="Basic and acidic residues" evidence="1">
    <location>
        <begin position="196"/>
        <end position="210"/>
    </location>
</feature>
<dbReference type="RefSeq" id="WP_023394607.1">
    <property type="nucleotide sequence ID" value="NZ_ASGZ01000032.1"/>
</dbReference>
<organism evidence="3 4">
    <name type="scientific">Candidatus Halobonum tyrrellensis G22</name>
    <dbReference type="NCBI Taxonomy" id="1324957"/>
    <lineage>
        <taxon>Archaea</taxon>
        <taxon>Methanobacteriati</taxon>
        <taxon>Methanobacteriota</taxon>
        <taxon>Stenosarchaea group</taxon>
        <taxon>Halobacteria</taxon>
        <taxon>Halobacteriales</taxon>
        <taxon>Haloferacaceae</taxon>
        <taxon>Candidatus Halobonum</taxon>
    </lineage>
</organism>
<dbReference type="Pfam" id="PF13614">
    <property type="entry name" value="AAA_31"/>
    <property type="match status" value="1"/>
</dbReference>
<gene>
    <name evidence="3" type="ORF">K933_10120</name>
</gene>
<dbReference type="PANTHER" id="PTHR13696:SF52">
    <property type="entry name" value="PARA FAMILY PROTEIN CT_582"/>
    <property type="match status" value="1"/>
</dbReference>
<evidence type="ECO:0000259" key="2">
    <source>
        <dbReference type="Pfam" id="PF13614"/>
    </source>
</evidence>
<dbReference type="OrthoDB" id="313523at2157"/>
<dbReference type="eggNOG" id="arCOG07866">
    <property type="taxonomic scope" value="Archaea"/>
</dbReference>
<name>V4HJW8_9EURY</name>
<dbReference type="InterPro" id="IPR025669">
    <property type="entry name" value="AAA_dom"/>
</dbReference>
<dbReference type="EMBL" id="ASGZ01000032">
    <property type="protein sequence ID" value="ESP88214.1"/>
    <property type="molecule type" value="Genomic_DNA"/>
</dbReference>
<dbReference type="PANTHER" id="PTHR13696">
    <property type="entry name" value="P-LOOP CONTAINING NUCLEOSIDE TRIPHOSPHATE HYDROLASE"/>
    <property type="match status" value="1"/>
</dbReference>
<evidence type="ECO:0000313" key="4">
    <source>
        <dbReference type="Proteomes" id="UP000017840"/>
    </source>
</evidence>
<feature type="region of interest" description="Disordered" evidence="1">
    <location>
        <begin position="194"/>
        <end position="219"/>
    </location>
</feature>
<dbReference type="Proteomes" id="UP000017840">
    <property type="component" value="Unassembled WGS sequence"/>
</dbReference>
<reference evidence="3 4" key="1">
    <citation type="journal article" date="2013" name="Genome Announc.">
        <title>Draft Genome Sequence of 'Candidatus Halobonum tyrrellensis' Strain G22, Isolated from the Hypersaline Waters of Lake Tyrrell, Australia.</title>
        <authorList>
            <person name="Ugalde J.A."/>
            <person name="Narasingarao P."/>
            <person name="Kuo S."/>
            <person name="Podell S."/>
            <person name="Allen E.E."/>
        </authorList>
    </citation>
    <scope>NUCLEOTIDE SEQUENCE [LARGE SCALE GENOMIC DNA]</scope>
    <source>
        <strain evidence="3 4">G22</strain>
    </source>
</reference>
<dbReference type="STRING" id="1324957.K933_10120"/>
<proteinExistence type="predicted"/>
<comment type="caution">
    <text evidence="3">The sequence shown here is derived from an EMBL/GenBank/DDBJ whole genome shotgun (WGS) entry which is preliminary data.</text>
</comment>
<dbReference type="InterPro" id="IPR027417">
    <property type="entry name" value="P-loop_NTPase"/>
</dbReference>
<dbReference type="SUPFAM" id="SSF52540">
    <property type="entry name" value="P-loop containing nucleoside triphosphate hydrolases"/>
    <property type="match status" value="1"/>
</dbReference>
<dbReference type="Gene3D" id="3.40.50.300">
    <property type="entry name" value="P-loop containing nucleotide triphosphate hydrolases"/>
    <property type="match status" value="1"/>
</dbReference>
<dbReference type="InterPro" id="IPR050678">
    <property type="entry name" value="DNA_Partitioning_ATPase"/>
</dbReference>
<feature type="domain" description="AAA" evidence="2">
    <location>
        <begin position="7"/>
        <end position="155"/>
    </location>
</feature>
<accession>V4HJW8</accession>
<dbReference type="PATRIC" id="fig|1324957.4.peg.2054"/>